<reference evidence="2" key="2">
    <citation type="submission" date="2013-11" db="EMBL/GenBank/DDBJ databases">
        <title>Draft genome sequence of Bacteroides uniformis (ATCC 8492).</title>
        <authorList>
            <person name="Sudarsanam P."/>
            <person name="Ley R."/>
            <person name="Guruge J."/>
            <person name="Turnbaugh P.J."/>
            <person name="Mahowald M."/>
            <person name="Liep D."/>
            <person name="Gordon J."/>
        </authorList>
    </citation>
    <scope>NUCLEOTIDE SEQUENCE</scope>
    <source>
        <strain evidence="2">ATCC 8492</strain>
    </source>
</reference>
<organism evidence="2 3">
    <name type="scientific">Bacteroides uniformis (strain ATCC 8492 / DSM 6597 / CCUG 4942 / CIP 103695 / JCM 5828 / KCTC 5204 / NCTC 13054 / VPI 0061)</name>
    <dbReference type="NCBI Taxonomy" id="411479"/>
    <lineage>
        <taxon>Bacteria</taxon>
        <taxon>Pseudomonadati</taxon>
        <taxon>Bacteroidota</taxon>
        <taxon>Bacteroidia</taxon>
        <taxon>Bacteroidales</taxon>
        <taxon>Bacteroidaceae</taxon>
        <taxon>Bacteroides</taxon>
    </lineage>
</organism>
<comment type="caution">
    <text evidence="2">The sequence shown here is derived from an EMBL/GenBank/DDBJ whole genome shotgun (WGS) entry which is preliminary data.</text>
</comment>
<dbReference type="EMBL" id="AAYH02000037">
    <property type="protein sequence ID" value="EDO55466.1"/>
    <property type="molecule type" value="Genomic_DNA"/>
</dbReference>
<evidence type="ECO:0000313" key="3">
    <source>
        <dbReference type="Proteomes" id="UP000004110"/>
    </source>
</evidence>
<sequence length="42" mass="5394">MPIVRMILDSKFFIVIFFWLLMILSRLFLEEFHKYRDYFDKM</sequence>
<gene>
    <name evidence="2" type="ORF">BACUNI_00771</name>
</gene>
<evidence type="ECO:0000313" key="2">
    <source>
        <dbReference type="EMBL" id="EDO55466.1"/>
    </source>
</evidence>
<evidence type="ECO:0000256" key="1">
    <source>
        <dbReference type="SAM" id="Phobius"/>
    </source>
</evidence>
<keyword evidence="1" id="KW-0812">Transmembrane</keyword>
<dbReference type="AlphaFoldDB" id="A0ABC9NFM9"/>
<keyword evidence="3" id="KW-1185">Reference proteome</keyword>
<keyword evidence="1" id="KW-0472">Membrane</keyword>
<protein>
    <submittedName>
        <fullName evidence="2">Uncharacterized protein</fullName>
    </submittedName>
</protein>
<proteinExistence type="predicted"/>
<keyword evidence="1" id="KW-1133">Transmembrane helix</keyword>
<accession>A0ABC9NFM9</accession>
<dbReference type="Proteomes" id="UP000004110">
    <property type="component" value="Unassembled WGS sequence"/>
</dbReference>
<reference evidence="2" key="1">
    <citation type="submission" date="2007-06" db="EMBL/GenBank/DDBJ databases">
        <authorList>
            <person name="Fulton L."/>
            <person name="Clifton S."/>
            <person name="Fulton B."/>
            <person name="Xu J."/>
            <person name="Minx P."/>
            <person name="Pepin K.H."/>
            <person name="Johnson M."/>
            <person name="Thiruvilangam P."/>
            <person name="Bhonagiri V."/>
            <person name="Nash W.E."/>
            <person name="Mardis E.R."/>
            <person name="Wilson R.K."/>
        </authorList>
    </citation>
    <scope>NUCLEOTIDE SEQUENCE [LARGE SCALE GENOMIC DNA]</scope>
    <source>
        <strain evidence="2">ATCC 8492</strain>
    </source>
</reference>
<name>A0ABC9NFM9_BACUC</name>
<feature type="transmembrane region" description="Helical" evidence="1">
    <location>
        <begin position="12"/>
        <end position="29"/>
    </location>
</feature>